<evidence type="ECO:0000313" key="2">
    <source>
        <dbReference type="EMBL" id="QBK90542.1"/>
    </source>
</evidence>
<gene>
    <name evidence="2" type="ORF">LCPAC104_00380</name>
</gene>
<feature type="domain" description="FCP1 homology" evidence="1">
    <location>
        <begin position="12"/>
        <end position="209"/>
    </location>
</feature>
<dbReference type="EMBL" id="MK500494">
    <property type="protein sequence ID" value="QBK90542.1"/>
    <property type="molecule type" value="Genomic_DNA"/>
</dbReference>
<organism evidence="2">
    <name type="scientific">Pithovirus LCPAC104</name>
    <dbReference type="NCBI Taxonomy" id="2506589"/>
    <lineage>
        <taxon>Viruses</taxon>
        <taxon>Pithoviruses</taxon>
    </lineage>
</organism>
<dbReference type="InterPro" id="IPR036412">
    <property type="entry name" value="HAD-like_sf"/>
</dbReference>
<sequence length="272" mass="31889">MNDLIKINNTRNTITDKCIVLDLDETLVYSNTDFSILNNLKIFKDKSLNDIKSRSYILRLEDAITPKGYGEISNLWGIKRPHIKNFLNFCFRYFKVVAIWSAGKKEYVDQLVKNIFIEIIGYPHIIFSWNEIKHIKDGSFTKTLQKMIDSVPGLEKYMNLENTLIIDDLLQNFTENKDNGILIPSYSPSMNIKSLREDDISLQQFISWLLKEDVKNSKDVRLLKKDEIFKIDKAKLEEIKDSDVQESFIKIVPFEKNFKNRILRPNNNNIKV</sequence>
<reference evidence="2" key="1">
    <citation type="journal article" date="2019" name="MBio">
        <title>Virus Genomes from Deep Sea Sediments Expand the Ocean Megavirome and Support Independent Origins of Viral Gigantism.</title>
        <authorList>
            <person name="Backstrom D."/>
            <person name="Yutin N."/>
            <person name="Jorgensen S.L."/>
            <person name="Dharamshi J."/>
            <person name="Homa F."/>
            <person name="Zaremba-Niedwiedzka K."/>
            <person name="Spang A."/>
            <person name="Wolf Y.I."/>
            <person name="Koonin E.V."/>
            <person name="Ettema T.J."/>
        </authorList>
    </citation>
    <scope>NUCLEOTIDE SEQUENCE</scope>
</reference>
<dbReference type="PANTHER" id="PTHR12210">
    <property type="entry name" value="DULLARD PROTEIN PHOSPHATASE"/>
    <property type="match status" value="1"/>
</dbReference>
<dbReference type="InterPro" id="IPR023214">
    <property type="entry name" value="HAD_sf"/>
</dbReference>
<dbReference type="PROSITE" id="PS50969">
    <property type="entry name" value="FCP1"/>
    <property type="match status" value="1"/>
</dbReference>
<accession>A0A481Z544</accession>
<dbReference type="Pfam" id="PF03031">
    <property type="entry name" value="NIF"/>
    <property type="match status" value="1"/>
</dbReference>
<proteinExistence type="predicted"/>
<protein>
    <submittedName>
        <fullName evidence="2">Ctd-like (NLI interacting factor-like) phosphatase</fullName>
    </submittedName>
</protein>
<dbReference type="InterPro" id="IPR050365">
    <property type="entry name" value="TIM50"/>
</dbReference>
<evidence type="ECO:0000259" key="1">
    <source>
        <dbReference type="PROSITE" id="PS50969"/>
    </source>
</evidence>
<dbReference type="InterPro" id="IPR004274">
    <property type="entry name" value="FCP1_dom"/>
</dbReference>
<dbReference type="SMART" id="SM00577">
    <property type="entry name" value="CPDc"/>
    <property type="match status" value="1"/>
</dbReference>
<dbReference type="SUPFAM" id="SSF56784">
    <property type="entry name" value="HAD-like"/>
    <property type="match status" value="1"/>
</dbReference>
<name>A0A481Z544_9VIRU</name>
<dbReference type="Gene3D" id="3.40.50.1000">
    <property type="entry name" value="HAD superfamily/HAD-like"/>
    <property type="match status" value="1"/>
</dbReference>